<dbReference type="PANTHER" id="PTHR31503:SF22">
    <property type="entry name" value="VACUOLAR CALCIUM ION TRANSPORTER"/>
    <property type="match status" value="1"/>
</dbReference>
<evidence type="ECO:0000256" key="7">
    <source>
        <dbReference type="ARBA" id="ARBA00022837"/>
    </source>
</evidence>
<dbReference type="GO" id="GO:0012505">
    <property type="term" value="C:endomembrane system"/>
    <property type="evidence" value="ECO:0007669"/>
    <property type="project" value="UniProtKB-SubCell"/>
</dbReference>
<evidence type="ECO:0000256" key="5">
    <source>
        <dbReference type="ARBA" id="ARBA00022568"/>
    </source>
</evidence>
<comment type="similarity">
    <text evidence="2">Belongs to the Ca(2+):cation antiporter (CaCA) (TC 2.A.19) family. Cation/proton exchanger (CAX) subfamily.</text>
</comment>
<dbReference type="AlphaFoldDB" id="A0AAW1PRW9"/>
<keyword evidence="11" id="KW-0926">Vacuole</keyword>
<feature type="transmembrane region" description="Helical" evidence="11">
    <location>
        <begin position="489"/>
        <end position="510"/>
    </location>
</feature>
<dbReference type="PANTHER" id="PTHR31503">
    <property type="entry name" value="VACUOLAR CALCIUM ION TRANSPORTER"/>
    <property type="match status" value="1"/>
</dbReference>
<feature type="transmembrane region" description="Helical" evidence="11">
    <location>
        <begin position="455"/>
        <end position="477"/>
    </location>
</feature>
<evidence type="ECO:0000256" key="6">
    <source>
        <dbReference type="ARBA" id="ARBA00022692"/>
    </source>
</evidence>
<keyword evidence="5 11" id="KW-0109">Calcium transport</keyword>
<keyword evidence="9 11" id="KW-0406">Ion transport</keyword>
<feature type="transmembrane region" description="Helical" evidence="11">
    <location>
        <begin position="239"/>
        <end position="262"/>
    </location>
</feature>
<evidence type="ECO:0000256" key="1">
    <source>
        <dbReference type="ARBA" id="ARBA00004127"/>
    </source>
</evidence>
<feature type="transmembrane region" description="Helical" evidence="11">
    <location>
        <begin position="283"/>
        <end position="301"/>
    </location>
</feature>
<evidence type="ECO:0000256" key="2">
    <source>
        <dbReference type="ARBA" id="ARBA00008248"/>
    </source>
</evidence>
<evidence type="ECO:0000313" key="15">
    <source>
        <dbReference type="Proteomes" id="UP001465755"/>
    </source>
</evidence>
<feature type="transmembrane region" description="Helical" evidence="11">
    <location>
        <begin position="178"/>
        <end position="199"/>
    </location>
</feature>
<evidence type="ECO:0000256" key="10">
    <source>
        <dbReference type="ARBA" id="ARBA00023136"/>
    </source>
</evidence>
<dbReference type="GO" id="GO:0015369">
    <property type="term" value="F:calcium:proton antiporter activity"/>
    <property type="evidence" value="ECO:0007669"/>
    <property type="project" value="UniProtKB-UniRule"/>
</dbReference>
<evidence type="ECO:0000256" key="9">
    <source>
        <dbReference type="ARBA" id="ARBA00023065"/>
    </source>
</evidence>
<comment type="subcellular location">
    <subcellularLocation>
        <location evidence="1">Endomembrane system</location>
        <topology evidence="1">Multi-pass membrane protein</topology>
    </subcellularLocation>
    <subcellularLocation>
        <location evidence="11">Vacuole membrane</location>
    </subcellularLocation>
</comment>
<evidence type="ECO:0000313" key="14">
    <source>
        <dbReference type="EMBL" id="KAK9812560.1"/>
    </source>
</evidence>
<feature type="domain" description="Sodium/calcium exchanger membrane region" evidence="13">
    <location>
        <begin position="362"/>
        <end position="501"/>
    </location>
</feature>
<organism evidence="14 15">
    <name type="scientific">Symbiochloris irregularis</name>
    <dbReference type="NCBI Taxonomy" id="706552"/>
    <lineage>
        <taxon>Eukaryota</taxon>
        <taxon>Viridiplantae</taxon>
        <taxon>Chlorophyta</taxon>
        <taxon>core chlorophytes</taxon>
        <taxon>Trebouxiophyceae</taxon>
        <taxon>Trebouxiales</taxon>
        <taxon>Trebouxiaceae</taxon>
        <taxon>Symbiochloris</taxon>
    </lineage>
</organism>
<evidence type="ECO:0000256" key="3">
    <source>
        <dbReference type="ARBA" id="ARBA00022448"/>
    </source>
</evidence>
<proteinExistence type="inferred from homology"/>
<keyword evidence="3 11" id="KW-0813">Transport</keyword>
<keyword evidence="7 11" id="KW-0106">Calcium</keyword>
<keyword evidence="10 11" id="KW-0472">Membrane</keyword>
<evidence type="ECO:0000259" key="13">
    <source>
        <dbReference type="Pfam" id="PF01699"/>
    </source>
</evidence>
<dbReference type="InterPro" id="IPR044880">
    <property type="entry name" value="NCX_ion-bd_dom_sf"/>
</dbReference>
<dbReference type="Gene3D" id="1.20.1420.30">
    <property type="entry name" value="NCX, central ion-binding region"/>
    <property type="match status" value="1"/>
</dbReference>
<feature type="region of interest" description="Disordered" evidence="12">
    <location>
        <begin position="1"/>
        <end position="58"/>
    </location>
</feature>
<sequence>MAVRARDSASRSNDPSAAPVPAVLDSVAVHNPGDSASSQADVYSPAGSAKSLKPPQEDGVTAIQADAAPKIGARQRWQQAFRDVQAARHHLRDLNGGRPVGGEELWQVYGNAGARLTADHEAAKPQKCGGSAWWNGKKDLQGLYKLLVPNKHDWGSWLNILLILTPIGWAAHFAKWDAYSIFIINLIALIPLATLIGKITEDLALRFGDTIGGLLNVTFGNAVELILSIVALLKNLYDLVTYSLIGSVLSNLLLVLGSCFFLGGIRYKEQTFNAQANKASASLLFLAAIALTIPSAGKYLYGPTILSESEIQSTSYTTAIILALVYIGYLFFQLKTHTTLFIEEGIEEEEDEPLLSIGAAVTVLGTVTVLVAFASEWLTDAITEVSQESGISFAFLGLIIIPIAGNAVEHITAVFVAVKNKMDLAIAVALGSSIQISVFVIPVIVLVGWATNHHLSIAFDPFLVLVLVLSVIHAQFVSSDGRSNWMMGLQLIGTYVLIAVLIAHVNLGAYQQRKLL</sequence>
<dbReference type="EMBL" id="JALJOQ010000006">
    <property type="protein sequence ID" value="KAK9812560.1"/>
    <property type="molecule type" value="Genomic_DNA"/>
</dbReference>
<dbReference type="InterPro" id="IPR004837">
    <property type="entry name" value="NaCa_Exmemb"/>
</dbReference>
<dbReference type="InterPro" id="IPR004713">
    <property type="entry name" value="CaH_exchang"/>
</dbReference>
<keyword evidence="4 11" id="KW-0050">Antiport</keyword>
<dbReference type="NCBIfam" id="TIGR00846">
    <property type="entry name" value="caca2"/>
    <property type="match status" value="1"/>
</dbReference>
<protein>
    <recommendedName>
        <fullName evidence="11">Vacuolar cation/proton exchanger</fullName>
    </recommendedName>
</protein>
<dbReference type="GO" id="GO:0009705">
    <property type="term" value="C:plant-type vacuole membrane"/>
    <property type="evidence" value="ECO:0007669"/>
    <property type="project" value="TreeGrafter"/>
</dbReference>
<dbReference type="NCBIfam" id="TIGR00378">
    <property type="entry name" value="cax"/>
    <property type="match status" value="1"/>
</dbReference>
<comment type="caution">
    <text evidence="14">The sequence shown here is derived from an EMBL/GenBank/DDBJ whole genome shotgun (WGS) entry which is preliminary data.</text>
</comment>
<evidence type="ECO:0000256" key="8">
    <source>
        <dbReference type="ARBA" id="ARBA00022989"/>
    </source>
</evidence>
<feature type="transmembrane region" description="Helical" evidence="11">
    <location>
        <begin position="393"/>
        <end position="417"/>
    </location>
</feature>
<name>A0AAW1PRW9_9CHLO</name>
<comment type="caution">
    <text evidence="11">Lacks conserved residue(s) required for the propagation of feature annotation.</text>
</comment>
<dbReference type="Pfam" id="PF01699">
    <property type="entry name" value="Na_Ca_ex"/>
    <property type="match status" value="2"/>
</dbReference>
<feature type="transmembrane region" description="Helical" evidence="11">
    <location>
        <begin position="211"/>
        <end position="233"/>
    </location>
</feature>
<dbReference type="GO" id="GO:0006874">
    <property type="term" value="P:intracellular calcium ion homeostasis"/>
    <property type="evidence" value="ECO:0007669"/>
    <property type="project" value="TreeGrafter"/>
</dbReference>
<keyword evidence="8 11" id="KW-1133">Transmembrane helix</keyword>
<accession>A0AAW1PRW9</accession>
<gene>
    <name evidence="14" type="ORF">WJX73_008972</name>
</gene>
<evidence type="ECO:0000256" key="11">
    <source>
        <dbReference type="RuleBase" id="RU365028"/>
    </source>
</evidence>
<feature type="domain" description="Sodium/calcium exchanger membrane region" evidence="13">
    <location>
        <begin position="180"/>
        <end position="334"/>
    </location>
</feature>
<dbReference type="InterPro" id="IPR004798">
    <property type="entry name" value="CAX-like"/>
</dbReference>
<comment type="function">
    <text evidence="11">Vacuolar cation/proton exchanger (CAX). Translocates Ca(2+) and other metal ions into vacuoles using the proton gradient formed by H(+)-ATPase and H(+)-pyrophosphatase.</text>
</comment>
<keyword evidence="15" id="KW-1185">Reference proteome</keyword>
<evidence type="ECO:0000256" key="12">
    <source>
        <dbReference type="SAM" id="MobiDB-lite"/>
    </source>
</evidence>
<feature type="transmembrane region" description="Helical" evidence="11">
    <location>
        <begin position="424"/>
        <end position="449"/>
    </location>
</feature>
<feature type="transmembrane region" description="Helical" evidence="11">
    <location>
        <begin position="154"/>
        <end position="172"/>
    </location>
</feature>
<dbReference type="Proteomes" id="UP001465755">
    <property type="component" value="Unassembled WGS sequence"/>
</dbReference>
<keyword evidence="6 11" id="KW-0812">Transmembrane</keyword>
<feature type="transmembrane region" description="Helical" evidence="11">
    <location>
        <begin position="313"/>
        <end position="332"/>
    </location>
</feature>
<reference evidence="14 15" key="1">
    <citation type="journal article" date="2024" name="Nat. Commun.">
        <title>Phylogenomics reveals the evolutionary origins of lichenization in chlorophyte algae.</title>
        <authorList>
            <person name="Puginier C."/>
            <person name="Libourel C."/>
            <person name="Otte J."/>
            <person name="Skaloud P."/>
            <person name="Haon M."/>
            <person name="Grisel S."/>
            <person name="Petersen M."/>
            <person name="Berrin J.G."/>
            <person name="Delaux P.M."/>
            <person name="Dal Grande F."/>
            <person name="Keller J."/>
        </authorList>
    </citation>
    <scope>NUCLEOTIDE SEQUENCE [LARGE SCALE GENOMIC DNA]</scope>
    <source>
        <strain evidence="14 15">SAG 2036</strain>
    </source>
</reference>
<evidence type="ECO:0000256" key="4">
    <source>
        <dbReference type="ARBA" id="ARBA00022449"/>
    </source>
</evidence>